<protein>
    <submittedName>
        <fullName evidence="6">Efflux RND transporter periplasmic adaptor subunit</fullName>
    </submittedName>
</protein>
<evidence type="ECO:0000256" key="1">
    <source>
        <dbReference type="ARBA" id="ARBA00009477"/>
    </source>
</evidence>
<proteinExistence type="inferred from homology"/>
<keyword evidence="3" id="KW-0732">Signal</keyword>
<dbReference type="Gene3D" id="2.40.30.170">
    <property type="match status" value="1"/>
</dbReference>
<feature type="domain" description="CusB-like beta-barrel" evidence="4">
    <location>
        <begin position="206"/>
        <end position="272"/>
    </location>
</feature>
<feature type="signal peptide" evidence="3">
    <location>
        <begin position="1"/>
        <end position="23"/>
    </location>
</feature>
<dbReference type="Gene3D" id="2.40.50.100">
    <property type="match status" value="1"/>
</dbReference>
<dbReference type="InterPro" id="IPR006143">
    <property type="entry name" value="RND_pump_MFP"/>
</dbReference>
<keyword evidence="2" id="KW-0175">Coiled coil</keyword>
<gene>
    <name evidence="6" type="ORF">GM415_08480</name>
</gene>
<dbReference type="InterPro" id="IPR058792">
    <property type="entry name" value="Beta-barrel_RND_2"/>
</dbReference>
<dbReference type="Gene3D" id="1.10.287.470">
    <property type="entry name" value="Helix hairpin bin"/>
    <property type="match status" value="1"/>
</dbReference>
<organism evidence="6 7">
    <name type="scientific">Pseudodesulfovibrio cashew</name>
    <dbReference type="NCBI Taxonomy" id="2678688"/>
    <lineage>
        <taxon>Bacteria</taxon>
        <taxon>Pseudomonadati</taxon>
        <taxon>Thermodesulfobacteriota</taxon>
        <taxon>Desulfovibrionia</taxon>
        <taxon>Desulfovibrionales</taxon>
        <taxon>Desulfovibrionaceae</taxon>
    </lineage>
</organism>
<dbReference type="GO" id="GO:1990281">
    <property type="term" value="C:efflux pump complex"/>
    <property type="evidence" value="ECO:0007669"/>
    <property type="project" value="TreeGrafter"/>
</dbReference>
<dbReference type="KEGG" id="psel:GM415_08480"/>
<dbReference type="RefSeq" id="WP_158947385.1">
    <property type="nucleotide sequence ID" value="NZ_CP046400.1"/>
</dbReference>
<dbReference type="GO" id="GO:0015562">
    <property type="term" value="F:efflux transmembrane transporter activity"/>
    <property type="evidence" value="ECO:0007669"/>
    <property type="project" value="TreeGrafter"/>
</dbReference>
<dbReference type="Pfam" id="PF25973">
    <property type="entry name" value="BSH_CzcB"/>
    <property type="match status" value="1"/>
</dbReference>
<evidence type="ECO:0000256" key="3">
    <source>
        <dbReference type="SAM" id="SignalP"/>
    </source>
</evidence>
<dbReference type="AlphaFoldDB" id="A0A6I6JIL5"/>
<evidence type="ECO:0000256" key="2">
    <source>
        <dbReference type="SAM" id="Coils"/>
    </source>
</evidence>
<dbReference type="Proteomes" id="UP000428328">
    <property type="component" value="Chromosome"/>
</dbReference>
<dbReference type="Pfam" id="PF25954">
    <property type="entry name" value="Beta-barrel_RND_2"/>
    <property type="match status" value="1"/>
</dbReference>
<evidence type="ECO:0000313" key="6">
    <source>
        <dbReference type="EMBL" id="QGY40162.1"/>
    </source>
</evidence>
<dbReference type="Gene3D" id="2.40.420.20">
    <property type="match status" value="1"/>
</dbReference>
<dbReference type="PANTHER" id="PTHR30469">
    <property type="entry name" value="MULTIDRUG RESISTANCE PROTEIN MDTA"/>
    <property type="match status" value="1"/>
</dbReference>
<comment type="similarity">
    <text evidence="1">Belongs to the membrane fusion protein (MFP) (TC 8.A.1) family.</text>
</comment>
<evidence type="ECO:0000259" key="5">
    <source>
        <dbReference type="Pfam" id="PF25973"/>
    </source>
</evidence>
<dbReference type="SUPFAM" id="SSF111369">
    <property type="entry name" value="HlyD-like secretion proteins"/>
    <property type="match status" value="1"/>
</dbReference>
<reference evidence="6 7" key="1">
    <citation type="submission" date="2019-11" db="EMBL/GenBank/DDBJ databases">
        <authorList>
            <person name="Zheng R.K."/>
            <person name="Sun C.M."/>
        </authorList>
    </citation>
    <scope>NUCLEOTIDE SEQUENCE [LARGE SCALE GENOMIC DNA]</scope>
    <source>
        <strain evidence="6 7">SRB007</strain>
    </source>
</reference>
<dbReference type="PANTHER" id="PTHR30469:SF15">
    <property type="entry name" value="HLYD FAMILY OF SECRETION PROTEINS"/>
    <property type="match status" value="1"/>
</dbReference>
<feature type="coiled-coil region" evidence="2">
    <location>
        <begin position="143"/>
        <end position="170"/>
    </location>
</feature>
<sequence>MKACLRVTLLLLAVLAFAASASAQGGDRPPSPVVVAKVTSGDMAPQSEFIGTVYFTEISNVASEVTGKVTEILVKDGQRVKQGDVMVVLSSSMLDKSIRNARALAQQAKAAFESAKLEHQRVAALFKTRSVAEGEFDSKRLTADGLQYQYEAKQATVDRLLEEAAKKKIRAPYDGVVIDVKANRGEWMSIGSVVAVTARDDEFEVVVNAPKEAFGVVKPGLKVGLKVAGSELPGEVFAVVPKGDVATRTFPVKIRVENNGSLAQGMEARVVLPKGLGGNTLIVPRDAVISARGQQVVWAVLDGKAVPMPVYVVGFRGLSAGVKSKKLQEGMDIVVKGNERLRPGQAVAPQPLKQ</sequence>
<feature type="domain" description="CzcB-like barrel-sandwich hybrid" evidence="5">
    <location>
        <begin position="58"/>
        <end position="189"/>
    </location>
</feature>
<dbReference type="InterPro" id="IPR058647">
    <property type="entry name" value="BSH_CzcB-like"/>
</dbReference>
<keyword evidence="7" id="KW-1185">Reference proteome</keyword>
<evidence type="ECO:0000313" key="7">
    <source>
        <dbReference type="Proteomes" id="UP000428328"/>
    </source>
</evidence>
<feature type="chain" id="PRO_5026024387" evidence="3">
    <location>
        <begin position="24"/>
        <end position="354"/>
    </location>
</feature>
<accession>A0A6I6JIL5</accession>
<dbReference type="EMBL" id="CP046400">
    <property type="protein sequence ID" value="QGY40162.1"/>
    <property type="molecule type" value="Genomic_DNA"/>
</dbReference>
<name>A0A6I6JIL5_9BACT</name>
<evidence type="ECO:0000259" key="4">
    <source>
        <dbReference type="Pfam" id="PF25954"/>
    </source>
</evidence>
<dbReference type="NCBIfam" id="TIGR01730">
    <property type="entry name" value="RND_mfp"/>
    <property type="match status" value="1"/>
</dbReference>